<dbReference type="GO" id="GO:0000270">
    <property type="term" value="P:peptidoglycan metabolic process"/>
    <property type="evidence" value="ECO:0007669"/>
    <property type="project" value="TreeGrafter"/>
</dbReference>
<keyword evidence="3" id="KW-1185">Reference proteome</keyword>
<dbReference type="GO" id="GO:0043164">
    <property type="term" value="P:Gram-negative-bacterium-type cell wall biogenesis"/>
    <property type="evidence" value="ECO:0007669"/>
    <property type="project" value="TreeGrafter"/>
</dbReference>
<dbReference type="CDD" id="cd06259">
    <property type="entry name" value="YdcF-like"/>
    <property type="match status" value="1"/>
</dbReference>
<reference evidence="3" key="1">
    <citation type="submission" date="2016-01" db="EMBL/GenBank/DDBJ databases">
        <authorList>
            <person name="Peeters Charlotte."/>
        </authorList>
    </citation>
    <scope>NUCLEOTIDE SEQUENCE [LARGE SCALE GENOMIC DNA]</scope>
</reference>
<dbReference type="InterPro" id="IPR003848">
    <property type="entry name" value="DUF218"/>
</dbReference>
<dbReference type="Gene3D" id="3.40.50.620">
    <property type="entry name" value="HUPs"/>
    <property type="match status" value="1"/>
</dbReference>
<dbReference type="InterPro" id="IPR014729">
    <property type="entry name" value="Rossmann-like_a/b/a_fold"/>
</dbReference>
<evidence type="ECO:0000313" key="2">
    <source>
        <dbReference type="EMBL" id="SAK48313.1"/>
    </source>
</evidence>
<organism evidence="2 3">
    <name type="scientific">Caballeronia temeraria</name>
    <dbReference type="NCBI Taxonomy" id="1777137"/>
    <lineage>
        <taxon>Bacteria</taxon>
        <taxon>Pseudomonadati</taxon>
        <taxon>Pseudomonadota</taxon>
        <taxon>Betaproteobacteria</taxon>
        <taxon>Burkholderiales</taxon>
        <taxon>Burkholderiaceae</taxon>
        <taxon>Caballeronia</taxon>
    </lineage>
</organism>
<dbReference type="Pfam" id="PF02698">
    <property type="entry name" value="DUF218"/>
    <property type="match status" value="1"/>
</dbReference>
<evidence type="ECO:0000313" key="3">
    <source>
        <dbReference type="Proteomes" id="UP000054624"/>
    </source>
</evidence>
<dbReference type="EMBL" id="FCOI02000003">
    <property type="protein sequence ID" value="SAK48313.1"/>
    <property type="molecule type" value="Genomic_DNA"/>
</dbReference>
<dbReference type="PANTHER" id="PTHR30336:SF4">
    <property type="entry name" value="ENVELOPE BIOGENESIS FACTOR ELYC"/>
    <property type="match status" value="1"/>
</dbReference>
<accession>A0A157ZS25</accession>
<gene>
    <name evidence="2" type="ORF">AWB76_01181</name>
</gene>
<feature type="domain" description="DUF218" evidence="1">
    <location>
        <begin position="64"/>
        <end position="225"/>
    </location>
</feature>
<dbReference type="OrthoDB" id="9809813at2"/>
<dbReference type="AlphaFoldDB" id="A0A157ZS25"/>
<dbReference type="GO" id="GO:0005886">
    <property type="term" value="C:plasma membrane"/>
    <property type="evidence" value="ECO:0007669"/>
    <property type="project" value="TreeGrafter"/>
</dbReference>
<dbReference type="Proteomes" id="UP000054624">
    <property type="component" value="Unassembled WGS sequence"/>
</dbReference>
<evidence type="ECO:0000259" key="1">
    <source>
        <dbReference type="Pfam" id="PF02698"/>
    </source>
</evidence>
<proteinExistence type="predicted"/>
<protein>
    <recommendedName>
        <fullName evidence="1">DUF218 domain-containing protein</fullName>
    </recommendedName>
</protein>
<dbReference type="PANTHER" id="PTHR30336">
    <property type="entry name" value="INNER MEMBRANE PROTEIN, PROBABLE PERMEASE"/>
    <property type="match status" value="1"/>
</dbReference>
<dbReference type="InterPro" id="IPR051599">
    <property type="entry name" value="Cell_Envelope_Assoc"/>
</dbReference>
<sequence length="238" mass="27218">MVLISLLLFCVALFLFWKKRRGMVLLVTAAVFWVLGSWLPGPLVRLANDHYTSMNHPKLGSRTALIVLGGGTKYDRERRLVPKGDSMTRIDLAASLYKRCVEMEKACFVIVSGGNPQHHEQSEADVYGALLLDAGVKRADLILENTSLDTYENARNTERILRSRQYDTSVLITSSLHMHRAMLAFEAFGLHPQPTVAYIRPQFTWWRPHPKGWFDSNSALHELVGVVRFYVWRWIGLY</sequence>
<name>A0A157ZS25_9BURK</name>